<name>A0AAN9N007_CANGL</name>
<keyword evidence="2" id="KW-1185">Reference proteome</keyword>
<proteinExistence type="predicted"/>
<dbReference type="EMBL" id="JAYMYQ010000001">
    <property type="protein sequence ID" value="KAK7361513.1"/>
    <property type="molecule type" value="Genomic_DNA"/>
</dbReference>
<sequence>MLILHDLLREEYGTAGGILRAWSTIVIVIQELKGASLGRDSNTRLGIACAITQPLIRAPSLETILTALGGSQPFLPWKDYGMYAWQSAIPTWTETNRGVAFMHVWIYSQAWHVHGRSTTKVDTSQGLPRERLRTVVHERLRHSLTCSRMAKADQMESEHDLSYTGSTPCSMSLNHHTSLVRVQTGSSLSACVVLYVKTSIDCYIPPLKFPDEPERGYNIGGFNHEPQNTCMKIALPMPSCLLISWTTRTSLWWLIVISPRGDNLDDARGDHIPSYLGNTMGCMHGGQPSQHGPRRIAWPIHGKSATKVDTRLAFDCFMNKGVRDDDTPCKVFLKFVLQYLPVYPSRSTPREAKDCNAWAFTTLLNLLKNGKGRSNGKRTRPKLYRCMSWEQPPGPHLLDISAIYNSAFLIRITKFTFNACIGLLHMKLNKHRTRSTHDKGYNIGGFDHEPQNTCMKIALAMPSSLLISWTTRTIL</sequence>
<accession>A0AAN9N007</accession>
<gene>
    <name evidence="1" type="ORF">VNO77_03581</name>
</gene>
<dbReference type="Proteomes" id="UP001367508">
    <property type="component" value="Unassembled WGS sequence"/>
</dbReference>
<protein>
    <submittedName>
        <fullName evidence="1">Uncharacterized protein</fullName>
    </submittedName>
</protein>
<reference evidence="1 2" key="1">
    <citation type="submission" date="2024-01" db="EMBL/GenBank/DDBJ databases">
        <title>The genomes of 5 underutilized Papilionoideae crops provide insights into root nodulation and disease resistanc.</title>
        <authorList>
            <person name="Jiang F."/>
        </authorList>
    </citation>
    <scope>NUCLEOTIDE SEQUENCE [LARGE SCALE GENOMIC DNA]</scope>
    <source>
        <strain evidence="1">LVBAO_FW01</strain>
        <tissue evidence="1">Leaves</tissue>
    </source>
</reference>
<evidence type="ECO:0000313" key="1">
    <source>
        <dbReference type="EMBL" id="KAK7361513.1"/>
    </source>
</evidence>
<organism evidence="1 2">
    <name type="scientific">Canavalia gladiata</name>
    <name type="common">Sword bean</name>
    <name type="synonym">Dolichos gladiatus</name>
    <dbReference type="NCBI Taxonomy" id="3824"/>
    <lineage>
        <taxon>Eukaryota</taxon>
        <taxon>Viridiplantae</taxon>
        <taxon>Streptophyta</taxon>
        <taxon>Embryophyta</taxon>
        <taxon>Tracheophyta</taxon>
        <taxon>Spermatophyta</taxon>
        <taxon>Magnoliopsida</taxon>
        <taxon>eudicotyledons</taxon>
        <taxon>Gunneridae</taxon>
        <taxon>Pentapetalae</taxon>
        <taxon>rosids</taxon>
        <taxon>fabids</taxon>
        <taxon>Fabales</taxon>
        <taxon>Fabaceae</taxon>
        <taxon>Papilionoideae</taxon>
        <taxon>50 kb inversion clade</taxon>
        <taxon>NPAAA clade</taxon>
        <taxon>indigoferoid/millettioid clade</taxon>
        <taxon>Phaseoleae</taxon>
        <taxon>Canavalia</taxon>
    </lineage>
</organism>
<evidence type="ECO:0000313" key="2">
    <source>
        <dbReference type="Proteomes" id="UP001367508"/>
    </source>
</evidence>
<comment type="caution">
    <text evidence="1">The sequence shown here is derived from an EMBL/GenBank/DDBJ whole genome shotgun (WGS) entry which is preliminary data.</text>
</comment>
<dbReference type="AlphaFoldDB" id="A0AAN9N007"/>